<gene>
    <name evidence="1" type="ORF">B0H17DRAFT_840195</name>
</gene>
<feature type="non-terminal residue" evidence="1">
    <location>
        <position position="107"/>
    </location>
</feature>
<accession>A0AAD7DSY2</accession>
<proteinExistence type="predicted"/>
<name>A0AAD7DSY2_MYCRO</name>
<protein>
    <submittedName>
        <fullName evidence="1">Uncharacterized protein</fullName>
    </submittedName>
</protein>
<dbReference type="InterPro" id="IPR040521">
    <property type="entry name" value="KDZ"/>
</dbReference>
<dbReference type="Pfam" id="PF18758">
    <property type="entry name" value="KDZ"/>
    <property type="match status" value="1"/>
</dbReference>
<dbReference type="EMBL" id="JARKIE010000026">
    <property type="protein sequence ID" value="KAJ7698306.1"/>
    <property type="molecule type" value="Genomic_DNA"/>
</dbReference>
<dbReference type="AlphaFoldDB" id="A0AAD7DSY2"/>
<dbReference type="Proteomes" id="UP001221757">
    <property type="component" value="Unassembled WGS sequence"/>
</dbReference>
<evidence type="ECO:0000313" key="2">
    <source>
        <dbReference type="Proteomes" id="UP001221757"/>
    </source>
</evidence>
<comment type="caution">
    <text evidence="1">The sequence shown here is derived from an EMBL/GenBank/DDBJ whole genome shotgun (WGS) entry which is preliminary data.</text>
</comment>
<sequence>FSYDSWCSFLVNMVKDAIALFPDETALHTLLAKVQGQIPADHIRGHGLGCQACWQAVSFWCKAHFHGETAEVLWAFLNPLGSSTRQMTGAARHDTINFVMDAWNTWK</sequence>
<evidence type="ECO:0000313" key="1">
    <source>
        <dbReference type="EMBL" id="KAJ7698306.1"/>
    </source>
</evidence>
<reference evidence="1" key="1">
    <citation type="submission" date="2023-03" db="EMBL/GenBank/DDBJ databases">
        <title>Massive genome expansion in bonnet fungi (Mycena s.s.) driven by repeated elements and novel gene families across ecological guilds.</title>
        <authorList>
            <consortium name="Lawrence Berkeley National Laboratory"/>
            <person name="Harder C.B."/>
            <person name="Miyauchi S."/>
            <person name="Viragh M."/>
            <person name="Kuo A."/>
            <person name="Thoen E."/>
            <person name="Andreopoulos B."/>
            <person name="Lu D."/>
            <person name="Skrede I."/>
            <person name="Drula E."/>
            <person name="Henrissat B."/>
            <person name="Morin E."/>
            <person name="Kohler A."/>
            <person name="Barry K."/>
            <person name="LaButti K."/>
            <person name="Morin E."/>
            <person name="Salamov A."/>
            <person name="Lipzen A."/>
            <person name="Mereny Z."/>
            <person name="Hegedus B."/>
            <person name="Baldrian P."/>
            <person name="Stursova M."/>
            <person name="Weitz H."/>
            <person name="Taylor A."/>
            <person name="Grigoriev I.V."/>
            <person name="Nagy L.G."/>
            <person name="Martin F."/>
            <person name="Kauserud H."/>
        </authorList>
    </citation>
    <scope>NUCLEOTIDE SEQUENCE</scope>
    <source>
        <strain evidence="1">CBHHK067</strain>
    </source>
</reference>
<keyword evidence="2" id="KW-1185">Reference proteome</keyword>
<feature type="non-terminal residue" evidence="1">
    <location>
        <position position="1"/>
    </location>
</feature>
<organism evidence="1 2">
    <name type="scientific">Mycena rosella</name>
    <name type="common">Pink bonnet</name>
    <name type="synonym">Agaricus rosellus</name>
    <dbReference type="NCBI Taxonomy" id="1033263"/>
    <lineage>
        <taxon>Eukaryota</taxon>
        <taxon>Fungi</taxon>
        <taxon>Dikarya</taxon>
        <taxon>Basidiomycota</taxon>
        <taxon>Agaricomycotina</taxon>
        <taxon>Agaricomycetes</taxon>
        <taxon>Agaricomycetidae</taxon>
        <taxon>Agaricales</taxon>
        <taxon>Marasmiineae</taxon>
        <taxon>Mycenaceae</taxon>
        <taxon>Mycena</taxon>
    </lineage>
</organism>